<dbReference type="SMART" id="SM00563">
    <property type="entry name" value="PlsC"/>
    <property type="match status" value="1"/>
</dbReference>
<dbReference type="PANTHER" id="PTHR10434:SF11">
    <property type="entry name" value="1-ACYL-SN-GLYCEROL-3-PHOSPHATE ACYLTRANSFERASE"/>
    <property type="match status" value="1"/>
</dbReference>
<dbReference type="InterPro" id="IPR002123">
    <property type="entry name" value="Plipid/glycerol_acylTrfase"/>
</dbReference>
<feature type="domain" description="Phospholipid/glycerol acyltransferase" evidence="3">
    <location>
        <begin position="55"/>
        <end position="165"/>
    </location>
</feature>
<reference evidence="4 5" key="1">
    <citation type="submission" date="2019-09" db="EMBL/GenBank/DDBJ databases">
        <title>Nocardioides panacisoli sp. nov., isolated from the soil of a ginseng field.</title>
        <authorList>
            <person name="Cho C."/>
        </authorList>
    </citation>
    <scope>NUCLEOTIDE SEQUENCE [LARGE SCALE GENOMIC DNA]</scope>
    <source>
        <strain evidence="4 5">BN130099</strain>
    </source>
</reference>
<dbReference type="Pfam" id="PF01553">
    <property type="entry name" value="Acyltransferase"/>
    <property type="match status" value="1"/>
</dbReference>
<dbReference type="EMBL" id="VUJV01000008">
    <property type="protein sequence ID" value="KAA1415991.1"/>
    <property type="molecule type" value="Genomic_DNA"/>
</dbReference>
<dbReference type="CDD" id="cd07989">
    <property type="entry name" value="LPLAT_AGPAT-like"/>
    <property type="match status" value="1"/>
</dbReference>
<protein>
    <submittedName>
        <fullName evidence="4">1-acyl-sn-glycerol-3-phosphate acyltransferase</fullName>
    </submittedName>
</protein>
<gene>
    <name evidence="4" type="ORF">F0U44_20405</name>
</gene>
<evidence type="ECO:0000256" key="2">
    <source>
        <dbReference type="ARBA" id="ARBA00023315"/>
    </source>
</evidence>
<dbReference type="GO" id="GO:0006654">
    <property type="term" value="P:phosphatidic acid biosynthetic process"/>
    <property type="evidence" value="ECO:0007669"/>
    <property type="project" value="TreeGrafter"/>
</dbReference>
<evidence type="ECO:0000259" key="3">
    <source>
        <dbReference type="SMART" id="SM00563"/>
    </source>
</evidence>
<keyword evidence="1 4" id="KW-0808">Transferase</keyword>
<evidence type="ECO:0000313" key="4">
    <source>
        <dbReference type="EMBL" id="KAA1415991.1"/>
    </source>
</evidence>
<reference evidence="4 5" key="2">
    <citation type="submission" date="2019-09" db="EMBL/GenBank/DDBJ databases">
        <authorList>
            <person name="Jin C."/>
        </authorList>
    </citation>
    <scope>NUCLEOTIDE SEQUENCE [LARGE SCALE GENOMIC DNA]</scope>
    <source>
        <strain evidence="4 5">BN130099</strain>
    </source>
</reference>
<evidence type="ECO:0000313" key="5">
    <source>
        <dbReference type="Proteomes" id="UP000325003"/>
    </source>
</evidence>
<dbReference type="SUPFAM" id="SSF69593">
    <property type="entry name" value="Glycerol-3-phosphate (1)-acyltransferase"/>
    <property type="match status" value="1"/>
</dbReference>
<comment type="caution">
    <text evidence="4">The sequence shown here is derived from an EMBL/GenBank/DDBJ whole genome shotgun (WGS) entry which is preliminary data.</text>
</comment>
<proteinExistence type="predicted"/>
<dbReference type="Proteomes" id="UP000325003">
    <property type="component" value="Unassembled WGS sequence"/>
</dbReference>
<dbReference type="GO" id="GO:0005886">
    <property type="term" value="C:plasma membrane"/>
    <property type="evidence" value="ECO:0007669"/>
    <property type="project" value="TreeGrafter"/>
</dbReference>
<evidence type="ECO:0000256" key="1">
    <source>
        <dbReference type="ARBA" id="ARBA00022679"/>
    </source>
</evidence>
<dbReference type="AlphaFoldDB" id="A0A5B1L5N3"/>
<accession>A0A5B1L5N3</accession>
<organism evidence="4 5">
    <name type="scientific">Nocardioides humilatus</name>
    <dbReference type="NCBI Taxonomy" id="2607660"/>
    <lineage>
        <taxon>Bacteria</taxon>
        <taxon>Bacillati</taxon>
        <taxon>Actinomycetota</taxon>
        <taxon>Actinomycetes</taxon>
        <taxon>Propionibacteriales</taxon>
        <taxon>Nocardioidaceae</taxon>
        <taxon>Nocardioides</taxon>
    </lineage>
</organism>
<keyword evidence="2 4" id="KW-0012">Acyltransferase</keyword>
<dbReference type="PANTHER" id="PTHR10434">
    <property type="entry name" value="1-ACYL-SN-GLYCEROL-3-PHOSPHATE ACYLTRANSFERASE"/>
    <property type="match status" value="1"/>
</dbReference>
<dbReference type="GO" id="GO:0003841">
    <property type="term" value="F:1-acylglycerol-3-phosphate O-acyltransferase activity"/>
    <property type="evidence" value="ECO:0007669"/>
    <property type="project" value="TreeGrafter"/>
</dbReference>
<sequence>MSAASAHRERPRSDVVRHPHRWLLHGARPLCRWIIRRRYDVRVIHPERFPSHGPVVVAGNHVGVIDGPLMAIFAPRPVHALTKIEMFKGALGGLLTAAGQIPLDRTAADPGAVRAGIRVLRDGGAVGVFPEGTRGSGEMVSFQRGAAYLALTTGATVVPLTFIGSREPGGSLNSLPRRRARIDIVVGQPVPVTAVPWPRRVSQVAALADDLHQQMQSGLKDALAETGRSLPGPLPSGEPHE</sequence>
<keyword evidence="5" id="KW-1185">Reference proteome</keyword>
<dbReference type="RefSeq" id="WP_149730217.1">
    <property type="nucleotide sequence ID" value="NZ_VUJV01000008.1"/>
</dbReference>
<name>A0A5B1L5N3_9ACTN</name>